<sequence>MSRASKTIIHNVVKSLLSTVQAEDNGGFGFNMWGNVVNRDGKVCAVVFTGDHRGDQWPDSRNIAAAKAYTANSLTLPKFALSTANLYEATQPGGSLWHVSNASPVDTAVAYMGPAEDFGTPADPMLGKVHGGLIQFGGGLGLYDSSGKLIGALGVSGSSSCEDHVIAWKVRHLAQLDYVPAGPSQDGDDNLTFIGGGSPGWEHPECGVAGELEAQAGLPPVRQVLELLILPPK</sequence>
<protein>
    <recommendedName>
        <fullName evidence="3">Heme-binding protein</fullName>
    </recommendedName>
</protein>
<dbReference type="STRING" id="1420851.AU255_07060"/>
<comment type="caution">
    <text evidence="1">The sequence shown here is derived from an EMBL/GenBank/DDBJ whole genome shotgun (WGS) entry which is preliminary data.</text>
</comment>
<dbReference type="OrthoDB" id="263920at2"/>
<accession>A0A1V8M7V5</accession>
<dbReference type="SUPFAM" id="SSF143744">
    <property type="entry name" value="GlcG-like"/>
    <property type="match status" value="1"/>
</dbReference>
<gene>
    <name evidence="1" type="ORF">AU255_07060</name>
</gene>
<name>A0A1V8M7V5_9GAMM</name>
<dbReference type="Proteomes" id="UP000191980">
    <property type="component" value="Unassembled WGS sequence"/>
</dbReference>
<evidence type="ECO:0008006" key="3">
    <source>
        <dbReference type="Google" id="ProtNLM"/>
    </source>
</evidence>
<dbReference type="Pfam" id="PF03928">
    <property type="entry name" value="HbpS-like"/>
    <property type="match status" value="1"/>
</dbReference>
<reference evidence="1 2" key="1">
    <citation type="submission" date="2015-12" db="EMBL/GenBank/DDBJ databases">
        <authorList>
            <person name="Shamseldin A."/>
            <person name="Moawad H."/>
            <person name="Abd El-Rahim W.M."/>
            <person name="Sadowsky M.J."/>
        </authorList>
    </citation>
    <scope>NUCLEOTIDE SEQUENCE [LARGE SCALE GENOMIC DNA]</scope>
    <source>
        <strain evidence="1 2">WF1</strain>
    </source>
</reference>
<dbReference type="RefSeq" id="WP_143735878.1">
    <property type="nucleotide sequence ID" value="NZ_LPUF01000001.1"/>
</dbReference>
<dbReference type="InterPro" id="IPR005624">
    <property type="entry name" value="PduO/GlcC-like"/>
</dbReference>
<evidence type="ECO:0000313" key="2">
    <source>
        <dbReference type="Proteomes" id="UP000191980"/>
    </source>
</evidence>
<dbReference type="AlphaFoldDB" id="A0A1V8M7V5"/>
<dbReference type="InterPro" id="IPR038084">
    <property type="entry name" value="PduO/GlcC-like_sf"/>
</dbReference>
<keyword evidence="2" id="KW-1185">Reference proteome</keyword>
<dbReference type="EMBL" id="LPUF01000001">
    <property type="protein sequence ID" value="OQK17619.1"/>
    <property type="molecule type" value="Genomic_DNA"/>
</dbReference>
<dbReference type="Gene3D" id="3.30.450.150">
    <property type="entry name" value="Haem-degrading domain"/>
    <property type="match status" value="1"/>
</dbReference>
<organism evidence="1 2">
    <name type="scientific">Methyloprofundus sedimenti</name>
    <dbReference type="NCBI Taxonomy" id="1420851"/>
    <lineage>
        <taxon>Bacteria</taxon>
        <taxon>Pseudomonadati</taxon>
        <taxon>Pseudomonadota</taxon>
        <taxon>Gammaproteobacteria</taxon>
        <taxon>Methylococcales</taxon>
        <taxon>Methylococcaceae</taxon>
        <taxon>Methyloprofundus</taxon>
    </lineage>
</organism>
<evidence type="ECO:0000313" key="1">
    <source>
        <dbReference type="EMBL" id="OQK17619.1"/>
    </source>
</evidence>
<proteinExistence type="predicted"/>